<proteinExistence type="predicted"/>
<dbReference type="RefSeq" id="XP_046073001.1">
    <property type="nucleotide sequence ID" value="XM_046215866.1"/>
</dbReference>
<evidence type="ECO:0000313" key="3">
    <source>
        <dbReference type="Proteomes" id="UP001201262"/>
    </source>
</evidence>
<protein>
    <recommendedName>
        <fullName evidence="4">F-box domain-containing protein</fullName>
    </recommendedName>
</protein>
<dbReference type="Proteomes" id="UP001201262">
    <property type="component" value="Unassembled WGS sequence"/>
</dbReference>
<dbReference type="InterPro" id="IPR032675">
    <property type="entry name" value="LRR_dom_sf"/>
</dbReference>
<evidence type="ECO:0000256" key="1">
    <source>
        <dbReference type="SAM" id="MobiDB-lite"/>
    </source>
</evidence>
<evidence type="ECO:0000313" key="2">
    <source>
        <dbReference type="EMBL" id="KAH8698537.1"/>
    </source>
</evidence>
<organism evidence="2 3">
    <name type="scientific">Talaromyces proteolyticus</name>
    <dbReference type="NCBI Taxonomy" id="1131652"/>
    <lineage>
        <taxon>Eukaryota</taxon>
        <taxon>Fungi</taxon>
        <taxon>Dikarya</taxon>
        <taxon>Ascomycota</taxon>
        <taxon>Pezizomycotina</taxon>
        <taxon>Eurotiomycetes</taxon>
        <taxon>Eurotiomycetidae</taxon>
        <taxon>Eurotiales</taxon>
        <taxon>Trichocomaceae</taxon>
        <taxon>Talaromyces</taxon>
        <taxon>Talaromyces sect. Bacilispori</taxon>
    </lineage>
</organism>
<feature type="region of interest" description="Disordered" evidence="1">
    <location>
        <begin position="398"/>
        <end position="420"/>
    </location>
</feature>
<comment type="caution">
    <text evidence="2">The sequence shown here is derived from an EMBL/GenBank/DDBJ whole genome shotgun (WGS) entry which is preliminary data.</text>
</comment>
<dbReference type="SUPFAM" id="SSF52047">
    <property type="entry name" value="RNI-like"/>
    <property type="match status" value="1"/>
</dbReference>
<accession>A0AAD4KST1</accession>
<keyword evidence="3" id="KW-1185">Reference proteome</keyword>
<dbReference type="Gene3D" id="3.80.10.10">
    <property type="entry name" value="Ribonuclease Inhibitor"/>
    <property type="match status" value="1"/>
</dbReference>
<gene>
    <name evidence="2" type="ORF">BGW36DRAFT_376282</name>
</gene>
<dbReference type="EMBL" id="JAJTJA010000005">
    <property type="protein sequence ID" value="KAH8698537.1"/>
    <property type="molecule type" value="Genomic_DNA"/>
</dbReference>
<dbReference type="GeneID" id="70246153"/>
<dbReference type="AlphaFoldDB" id="A0AAD4KST1"/>
<reference evidence="2" key="1">
    <citation type="submission" date="2021-12" db="EMBL/GenBank/DDBJ databases">
        <title>Convergent genome expansion in fungi linked to evolution of root-endophyte symbiosis.</title>
        <authorList>
            <consortium name="DOE Joint Genome Institute"/>
            <person name="Ke Y.-H."/>
            <person name="Bonito G."/>
            <person name="Liao H.-L."/>
            <person name="Looney B."/>
            <person name="Rojas-Flechas A."/>
            <person name="Nash J."/>
            <person name="Hameed K."/>
            <person name="Schadt C."/>
            <person name="Martin F."/>
            <person name="Crous P.W."/>
            <person name="Miettinen O."/>
            <person name="Magnuson J.K."/>
            <person name="Labbe J."/>
            <person name="Jacobson D."/>
            <person name="Doktycz M.J."/>
            <person name="Veneault-Fourrey C."/>
            <person name="Kuo A."/>
            <person name="Mondo S."/>
            <person name="Calhoun S."/>
            <person name="Riley R."/>
            <person name="Ohm R."/>
            <person name="LaButti K."/>
            <person name="Andreopoulos B."/>
            <person name="Pangilinan J."/>
            <person name="Nolan M."/>
            <person name="Tritt A."/>
            <person name="Clum A."/>
            <person name="Lipzen A."/>
            <person name="Daum C."/>
            <person name="Barry K."/>
            <person name="Grigoriev I.V."/>
            <person name="Vilgalys R."/>
        </authorList>
    </citation>
    <scope>NUCLEOTIDE SEQUENCE</scope>
    <source>
        <strain evidence="2">PMI_201</strain>
    </source>
</reference>
<evidence type="ECO:0008006" key="4">
    <source>
        <dbReference type="Google" id="ProtNLM"/>
    </source>
</evidence>
<sequence length="420" mass="47499">MSIDITVPFTLGAHSDLGVEDSVLFKGEIKDLRFTEPLKKTWIAAMEKSDLSVFLALLIIKTPKLRWLFLPGGQISTIPFAQLFNRYPSFLSNLEHLWINGDPDLVGFNIASYQNFVTCPNLSTLTFTYGDLDLPSYPSTWKTRKLTAEQVSFYQCHIDSGAIQKFMKACKKLTHFTYESFSLDLEDQQLRPLKVGRELNAENARQGALLHKDTLKLFYLGFARDPWIIEDIEGYQGYLSSRTKIGSLRDFSVLETIYIPHADLPPHPQFPRSLKTLHITDCNSSILGMIQNIAADCKNGLYPNFISFKVLALDITRPIKLPGQRIPPGKTPEECFLGLRDLFKDTTVDFQIVPYNMPDNDDYGIDDEDLEDEGFSGEIPPALEELIMRAALQDPNFPHGFVRGGPNAANDDSWETEDDD</sequence>
<name>A0AAD4KST1_9EURO</name>